<feature type="compositionally biased region" description="Basic residues" evidence="7">
    <location>
        <begin position="829"/>
        <end position="841"/>
    </location>
</feature>
<evidence type="ECO:0000313" key="11">
    <source>
        <dbReference type="Proteomes" id="UP001165090"/>
    </source>
</evidence>
<feature type="region of interest" description="Disordered" evidence="7">
    <location>
        <begin position="638"/>
        <end position="673"/>
    </location>
</feature>
<dbReference type="EC" id="3.6.4.13" evidence="6"/>
<reference evidence="10 11" key="1">
    <citation type="journal article" date="2023" name="IScience">
        <title>Expanded male sex-determining region conserved during the evolution of homothallism in the green alga Volvox.</title>
        <authorList>
            <person name="Yamamoto K."/>
            <person name="Matsuzaki R."/>
            <person name="Mahakham W."/>
            <person name="Heman W."/>
            <person name="Sekimoto H."/>
            <person name="Kawachi M."/>
            <person name="Minakuchi Y."/>
            <person name="Toyoda A."/>
            <person name="Nozaki H."/>
        </authorList>
    </citation>
    <scope>NUCLEOTIDE SEQUENCE [LARGE SCALE GENOMIC DNA]</scope>
    <source>
        <strain evidence="10 11">NIES-4468</strain>
    </source>
</reference>
<dbReference type="InterPro" id="IPR001650">
    <property type="entry name" value="Helicase_C-like"/>
</dbReference>
<feature type="region of interest" description="Disordered" evidence="7">
    <location>
        <begin position="236"/>
        <end position="277"/>
    </location>
</feature>
<dbReference type="PANTHER" id="PTHR24031">
    <property type="entry name" value="RNA HELICASE"/>
    <property type="match status" value="1"/>
</dbReference>
<dbReference type="Pfam" id="PF00270">
    <property type="entry name" value="DEAD"/>
    <property type="match status" value="1"/>
</dbReference>
<dbReference type="InterPro" id="IPR011545">
    <property type="entry name" value="DEAD/DEAH_box_helicase_dom"/>
</dbReference>
<comment type="domain">
    <text evidence="6">The Q motif is unique to and characteristic of the DEAD box family of RNA helicases and controls ATP binding and hydrolysis.</text>
</comment>
<gene>
    <name evidence="10" type="ORF">VaNZ11_005533</name>
</gene>
<keyword evidence="3 6" id="KW-0347">Helicase</keyword>
<protein>
    <recommendedName>
        <fullName evidence="6">ATP-dependent RNA helicase</fullName>
        <ecNumber evidence="6">3.6.4.13</ecNumber>
    </recommendedName>
</protein>
<feature type="compositionally biased region" description="Basic residues" evidence="7">
    <location>
        <begin position="491"/>
        <end position="500"/>
    </location>
</feature>
<dbReference type="Pfam" id="PF13959">
    <property type="entry name" value="CTE_SPB4"/>
    <property type="match status" value="1"/>
</dbReference>
<dbReference type="Proteomes" id="UP001165090">
    <property type="component" value="Unassembled WGS sequence"/>
</dbReference>
<dbReference type="InterPro" id="IPR025313">
    <property type="entry name" value="SPB4-like_CTE"/>
</dbReference>
<dbReference type="InterPro" id="IPR027417">
    <property type="entry name" value="P-loop_NTPase"/>
</dbReference>
<feature type="compositionally biased region" description="Polar residues" evidence="7">
    <location>
        <begin position="504"/>
        <end position="515"/>
    </location>
</feature>
<feature type="domain" description="Helicase C-terminal" evidence="9">
    <location>
        <begin position="319"/>
        <end position="478"/>
    </location>
</feature>
<dbReference type="PROSITE" id="PS51192">
    <property type="entry name" value="HELICASE_ATP_BIND_1"/>
    <property type="match status" value="1"/>
</dbReference>
<accession>A0ABQ5RZE7</accession>
<comment type="caution">
    <text evidence="10">The sequence shown here is derived from an EMBL/GenBank/DDBJ whole genome shotgun (WGS) entry which is preliminary data.</text>
</comment>
<feature type="compositionally biased region" description="Low complexity" evidence="7">
    <location>
        <begin position="242"/>
        <end position="260"/>
    </location>
</feature>
<evidence type="ECO:0000256" key="7">
    <source>
        <dbReference type="SAM" id="MobiDB-lite"/>
    </source>
</evidence>
<dbReference type="Gene3D" id="3.40.50.300">
    <property type="entry name" value="P-loop containing nucleotide triphosphate hydrolases"/>
    <property type="match status" value="2"/>
</dbReference>
<evidence type="ECO:0000256" key="1">
    <source>
        <dbReference type="ARBA" id="ARBA00022741"/>
    </source>
</evidence>
<comment type="catalytic activity">
    <reaction evidence="6">
        <text>ATP + H2O = ADP + phosphate + H(+)</text>
        <dbReference type="Rhea" id="RHEA:13065"/>
        <dbReference type="ChEBI" id="CHEBI:15377"/>
        <dbReference type="ChEBI" id="CHEBI:15378"/>
        <dbReference type="ChEBI" id="CHEBI:30616"/>
        <dbReference type="ChEBI" id="CHEBI:43474"/>
        <dbReference type="ChEBI" id="CHEBI:456216"/>
        <dbReference type="EC" id="3.6.4.13"/>
    </reaction>
</comment>
<dbReference type="InterPro" id="IPR000629">
    <property type="entry name" value="RNA-helicase_DEAD-box_CS"/>
</dbReference>
<dbReference type="SMART" id="SM00490">
    <property type="entry name" value="HELICc"/>
    <property type="match status" value="1"/>
</dbReference>
<evidence type="ECO:0000259" key="9">
    <source>
        <dbReference type="PROSITE" id="PS51194"/>
    </source>
</evidence>
<evidence type="ECO:0000256" key="3">
    <source>
        <dbReference type="ARBA" id="ARBA00022806"/>
    </source>
</evidence>
<keyword evidence="11" id="KW-1185">Reference proteome</keyword>
<dbReference type="SMART" id="SM01178">
    <property type="entry name" value="DUF4217"/>
    <property type="match status" value="1"/>
</dbReference>
<dbReference type="SMART" id="SM00487">
    <property type="entry name" value="DEXDc"/>
    <property type="match status" value="1"/>
</dbReference>
<dbReference type="SUPFAM" id="SSF52540">
    <property type="entry name" value="P-loop containing nucleoside triphosphate hydrolases"/>
    <property type="match status" value="2"/>
</dbReference>
<organism evidence="10 11">
    <name type="scientific">Volvox africanus</name>
    <dbReference type="NCBI Taxonomy" id="51714"/>
    <lineage>
        <taxon>Eukaryota</taxon>
        <taxon>Viridiplantae</taxon>
        <taxon>Chlorophyta</taxon>
        <taxon>core chlorophytes</taxon>
        <taxon>Chlorophyceae</taxon>
        <taxon>CS clade</taxon>
        <taxon>Chlamydomonadales</taxon>
        <taxon>Volvocaceae</taxon>
        <taxon>Volvox</taxon>
    </lineage>
</organism>
<name>A0ABQ5RZE7_9CHLO</name>
<dbReference type="InterPro" id="IPR014001">
    <property type="entry name" value="Helicase_ATP-bd"/>
</dbReference>
<dbReference type="CDD" id="cd17960">
    <property type="entry name" value="DEADc_DDX55"/>
    <property type="match status" value="1"/>
</dbReference>
<dbReference type="EMBL" id="BSDZ01000013">
    <property type="protein sequence ID" value="GLI62786.1"/>
    <property type="molecule type" value="Genomic_DNA"/>
</dbReference>
<keyword evidence="2 6" id="KW-0378">Hydrolase</keyword>
<proteinExistence type="inferred from homology"/>
<keyword evidence="1 6" id="KW-0547">Nucleotide-binding</keyword>
<keyword evidence="4 6" id="KW-0067">ATP-binding</keyword>
<keyword evidence="5 6" id="KW-0694">RNA-binding</keyword>
<comment type="function">
    <text evidence="6">RNA helicase.</text>
</comment>
<evidence type="ECO:0000313" key="10">
    <source>
        <dbReference type="EMBL" id="GLI62786.1"/>
    </source>
</evidence>
<feature type="compositionally biased region" description="Gly residues" evidence="7">
    <location>
        <begin position="794"/>
        <end position="809"/>
    </location>
</feature>
<feature type="region of interest" description="Disordered" evidence="7">
    <location>
        <begin position="462"/>
        <end position="528"/>
    </location>
</feature>
<evidence type="ECO:0000256" key="6">
    <source>
        <dbReference type="RuleBase" id="RU365068"/>
    </source>
</evidence>
<dbReference type="PROSITE" id="PS51194">
    <property type="entry name" value="HELICASE_CTER"/>
    <property type="match status" value="1"/>
</dbReference>
<evidence type="ECO:0000256" key="4">
    <source>
        <dbReference type="ARBA" id="ARBA00022840"/>
    </source>
</evidence>
<sequence>MFQVGSAPGSSGPKTFSNLGCLSAETVDVLTSLGFHTTTPVQEATIPLFCGHKDVAVDACTGSGKTLAFVLPVIEHLRRLDEPLRLHQVGAIIISPTRELAKQIYGVAEPFIASVPQLTSMLLVGGRDPAQDVAALKARGAHVLVGTPGRIEDILKRCSAMDLRRLEVLVLDEADRLLDMGFKVQLDAVMARLPKQRRTGLFSATQTEAVQELARAGLRNPVRVNVAINVAAAPVPAPATQPPQQQQQEQQQQQQQQQQPSLVGKKRKGKGEDTAGAATAAQVELATGLEGAAVGSEVASQKTPNSLSIQYVICEADEKITQLVRFLRLYGPSCKVIVYAMTCAAVDYLALVLPRLPQLRGVRLRALHGRMKQVARERELEAFRQLPAGALLCTDLAARGLDIPDVHWIVQLDPPQDPAAFVHRVGRTARMGRQGNAAVYLQPHEEAYVEFLTLRKIPITEGTQLPPTDIPINGAAPTEAANSKKENNGHILHKSKKQKHSKQESAAGQGMTSAAGTHKPDAPSAGGCLASSSLSEVLSALRSAAERDREVMERATKAFVTYVRGYKEHHCKFIFRLQDLNVGRLATGLGLLRLPKMPDLKKPLGLEHFTPSSVDPATVPYKDKNREKQRIKTLQQRQEAAAAKGGVAGQGGAASTAKRKPPAGDAAFEPRLPAAKRRQLQQIDEMAKLNAEYSLLKKVKKGKITEHQYDVATGLSSESEADDEPDEGRGLATAAPQRGGTRTASGKERGPAGGDHGSDDAEDVDESDVEVEDRENGAGPDQSYCQGGAKPGASDGGSKGLQGVRGGRGQQLIGVRLLPSALQSYMDKKAKKSKKKKKKTKQQQAGADL</sequence>
<dbReference type="CDD" id="cd18787">
    <property type="entry name" value="SF2_C_DEAD"/>
    <property type="match status" value="1"/>
</dbReference>
<evidence type="ECO:0000259" key="8">
    <source>
        <dbReference type="PROSITE" id="PS51192"/>
    </source>
</evidence>
<feature type="domain" description="Helicase ATP-binding" evidence="8">
    <location>
        <begin position="46"/>
        <end position="224"/>
    </location>
</feature>
<comment type="similarity">
    <text evidence="6">Belongs to the DEAD box helicase family.</text>
</comment>
<evidence type="ECO:0000256" key="2">
    <source>
        <dbReference type="ARBA" id="ARBA00022801"/>
    </source>
</evidence>
<feature type="compositionally biased region" description="Acidic residues" evidence="7">
    <location>
        <begin position="760"/>
        <end position="773"/>
    </location>
</feature>
<evidence type="ECO:0000256" key="5">
    <source>
        <dbReference type="ARBA" id="ARBA00022884"/>
    </source>
</evidence>
<feature type="region of interest" description="Disordered" evidence="7">
    <location>
        <begin position="714"/>
        <end position="849"/>
    </location>
</feature>
<dbReference type="PROSITE" id="PS00039">
    <property type="entry name" value="DEAD_ATP_HELICASE"/>
    <property type="match status" value="1"/>
</dbReference>
<dbReference type="Pfam" id="PF00271">
    <property type="entry name" value="Helicase_C"/>
    <property type="match status" value="1"/>
</dbReference>